<evidence type="ECO:0000313" key="5">
    <source>
        <dbReference type="Proteomes" id="UP001321473"/>
    </source>
</evidence>
<accession>A0AAQ4ERS6</accession>
<evidence type="ECO:0000256" key="1">
    <source>
        <dbReference type="ARBA" id="ARBA00008645"/>
    </source>
</evidence>
<evidence type="ECO:0000256" key="2">
    <source>
        <dbReference type="ARBA" id="ARBA00022801"/>
    </source>
</evidence>
<gene>
    <name evidence="4" type="ORF">V5799_029314</name>
</gene>
<reference evidence="4 5" key="1">
    <citation type="journal article" date="2023" name="Arcadia Sci">
        <title>De novo assembly of a long-read Amblyomma americanum tick genome.</title>
        <authorList>
            <person name="Chou S."/>
            <person name="Poskanzer K.E."/>
            <person name="Rollins M."/>
            <person name="Thuy-Boun P.S."/>
        </authorList>
    </citation>
    <scope>NUCLEOTIDE SEQUENCE [LARGE SCALE GENOMIC DNA]</scope>
    <source>
        <strain evidence="4">F_SG_1</strain>
        <tissue evidence="4">Salivary glands</tissue>
    </source>
</reference>
<organism evidence="4 5">
    <name type="scientific">Amblyomma americanum</name>
    <name type="common">Lone star tick</name>
    <dbReference type="NCBI Taxonomy" id="6943"/>
    <lineage>
        <taxon>Eukaryota</taxon>
        <taxon>Metazoa</taxon>
        <taxon>Ecdysozoa</taxon>
        <taxon>Arthropoda</taxon>
        <taxon>Chelicerata</taxon>
        <taxon>Arachnida</taxon>
        <taxon>Acari</taxon>
        <taxon>Parasitiformes</taxon>
        <taxon>Ixodida</taxon>
        <taxon>Ixodoidea</taxon>
        <taxon>Ixodidae</taxon>
        <taxon>Amblyomminae</taxon>
        <taxon>Amblyomma</taxon>
    </lineage>
</organism>
<evidence type="ECO:0000313" key="4">
    <source>
        <dbReference type="EMBL" id="KAK8777338.1"/>
    </source>
</evidence>
<dbReference type="GO" id="GO:0052689">
    <property type="term" value="F:carboxylic ester hydrolase activity"/>
    <property type="evidence" value="ECO:0007669"/>
    <property type="project" value="TreeGrafter"/>
</dbReference>
<dbReference type="Proteomes" id="UP001321473">
    <property type="component" value="Unassembled WGS sequence"/>
</dbReference>
<dbReference type="PANTHER" id="PTHR46118">
    <property type="entry name" value="PROTEIN ABHD11"/>
    <property type="match status" value="1"/>
</dbReference>
<name>A0AAQ4ERS6_AMBAM</name>
<dbReference type="AlphaFoldDB" id="A0AAQ4ERS6"/>
<dbReference type="GO" id="GO:0005739">
    <property type="term" value="C:mitochondrion"/>
    <property type="evidence" value="ECO:0007669"/>
    <property type="project" value="TreeGrafter"/>
</dbReference>
<dbReference type="InterPro" id="IPR029058">
    <property type="entry name" value="AB_hydrolase_fold"/>
</dbReference>
<comment type="caution">
    <text evidence="4">The sequence shown here is derived from an EMBL/GenBank/DDBJ whole genome shotgun (WGS) entry which is preliminary data.</text>
</comment>
<feature type="compositionally biased region" description="Basic residues" evidence="3">
    <location>
        <begin position="103"/>
        <end position="116"/>
    </location>
</feature>
<keyword evidence="5" id="KW-1185">Reference proteome</keyword>
<evidence type="ECO:0000256" key="3">
    <source>
        <dbReference type="SAM" id="MobiDB-lite"/>
    </source>
</evidence>
<dbReference type="PANTHER" id="PTHR46118:SF4">
    <property type="entry name" value="PROTEIN ABHD11"/>
    <property type="match status" value="1"/>
</dbReference>
<proteinExistence type="inferred from homology"/>
<keyword evidence="2" id="KW-0378">Hydrolase</keyword>
<sequence length="116" mass="12654">MHALASCGRLLTKRLSLQPRIRVCGCLEALVRASAASCGNQPGSKDVSLSFASFESTQAEDHKPPIVILHGLFGSKNNWKSLSKAMVNATKRVHSRCPQSWRKPTHGRHGLHTNGQ</sequence>
<dbReference type="EMBL" id="JARKHS020011963">
    <property type="protein sequence ID" value="KAK8777338.1"/>
    <property type="molecule type" value="Genomic_DNA"/>
</dbReference>
<comment type="similarity">
    <text evidence="1">Belongs to the AB hydrolase superfamily.</text>
</comment>
<dbReference type="SUPFAM" id="SSF53474">
    <property type="entry name" value="alpha/beta-Hydrolases"/>
    <property type="match status" value="1"/>
</dbReference>
<feature type="region of interest" description="Disordered" evidence="3">
    <location>
        <begin position="93"/>
        <end position="116"/>
    </location>
</feature>
<protein>
    <submittedName>
        <fullName evidence="4">Uncharacterized protein</fullName>
    </submittedName>
</protein>